<name>A0A5B7GZR7_PORTR</name>
<evidence type="ECO:0000313" key="2">
    <source>
        <dbReference type="Proteomes" id="UP000324222"/>
    </source>
</evidence>
<protein>
    <submittedName>
        <fullName evidence="1">Uncharacterized protein</fullName>
    </submittedName>
</protein>
<dbReference type="Proteomes" id="UP000324222">
    <property type="component" value="Unassembled WGS sequence"/>
</dbReference>
<proteinExistence type="predicted"/>
<comment type="caution">
    <text evidence="1">The sequence shown here is derived from an EMBL/GenBank/DDBJ whole genome shotgun (WGS) entry which is preliminary data.</text>
</comment>
<keyword evidence="2" id="KW-1185">Reference proteome</keyword>
<dbReference type="EMBL" id="VSRR010020562">
    <property type="protein sequence ID" value="MPC63243.1"/>
    <property type="molecule type" value="Genomic_DNA"/>
</dbReference>
<evidence type="ECO:0000313" key="1">
    <source>
        <dbReference type="EMBL" id="MPC63243.1"/>
    </source>
</evidence>
<gene>
    <name evidence="1" type="ORF">E2C01_057338</name>
</gene>
<accession>A0A5B7GZR7</accession>
<dbReference type="AlphaFoldDB" id="A0A5B7GZR7"/>
<organism evidence="1 2">
    <name type="scientific">Portunus trituberculatus</name>
    <name type="common">Swimming crab</name>
    <name type="synonym">Neptunus trituberculatus</name>
    <dbReference type="NCBI Taxonomy" id="210409"/>
    <lineage>
        <taxon>Eukaryota</taxon>
        <taxon>Metazoa</taxon>
        <taxon>Ecdysozoa</taxon>
        <taxon>Arthropoda</taxon>
        <taxon>Crustacea</taxon>
        <taxon>Multicrustacea</taxon>
        <taxon>Malacostraca</taxon>
        <taxon>Eumalacostraca</taxon>
        <taxon>Eucarida</taxon>
        <taxon>Decapoda</taxon>
        <taxon>Pleocyemata</taxon>
        <taxon>Brachyura</taxon>
        <taxon>Eubrachyura</taxon>
        <taxon>Portunoidea</taxon>
        <taxon>Portunidae</taxon>
        <taxon>Portuninae</taxon>
        <taxon>Portunus</taxon>
    </lineage>
</organism>
<sequence>MRHEKSGAPTYWPAAELFGTQFEIASGAQFENALCYIFLCYYEVFVMTGYSVCSKQNEGREEKKEEEGDKRKEHHVEEVIKLLRAISLHHGHSIMVKFLEETVLEK</sequence>
<reference evidence="1 2" key="1">
    <citation type="submission" date="2019-05" db="EMBL/GenBank/DDBJ databases">
        <title>Another draft genome of Portunus trituberculatus and its Hox gene families provides insights of decapod evolution.</title>
        <authorList>
            <person name="Jeong J.-H."/>
            <person name="Song I."/>
            <person name="Kim S."/>
            <person name="Choi T."/>
            <person name="Kim D."/>
            <person name="Ryu S."/>
            <person name="Kim W."/>
        </authorList>
    </citation>
    <scope>NUCLEOTIDE SEQUENCE [LARGE SCALE GENOMIC DNA]</scope>
    <source>
        <tissue evidence="1">Muscle</tissue>
    </source>
</reference>